<keyword evidence="3" id="KW-1185">Reference proteome</keyword>
<evidence type="ECO:0000256" key="1">
    <source>
        <dbReference type="SAM" id="Coils"/>
    </source>
</evidence>
<evidence type="ECO:0000313" key="3">
    <source>
        <dbReference type="Proteomes" id="UP000531251"/>
    </source>
</evidence>
<keyword evidence="1" id="KW-0175">Coiled coil</keyword>
<organism evidence="2 3">
    <name type="scientific">Sphingomonas trueperi</name>
    <dbReference type="NCBI Taxonomy" id="53317"/>
    <lineage>
        <taxon>Bacteria</taxon>
        <taxon>Pseudomonadati</taxon>
        <taxon>Pseudomonadota</taxon>
        <taxon>Alphaproteobacteria</taxon>
        <taxon>Sphingomonadales</taxon>
        <taxon>Sphingomonadaceae</taxon>
        <taxon>Sphingomonas</taxon>
    </lineage>
</organism>
<feature type="coiled-coil region" evidence="1">
    <location>
        <begin position="80"/>
        <end position="107"/>
    </location>
</feature>
<name>A0A7X5Y2J6_9SPHN</name>
<gene>
    <name evidence="2" type="ORF">GGR89_004242</name>
</gene>
<protein>
    <submittedName>
        <fullName evidence="2">Uncharacterized protein</fullName>
    </submittedName>
</protein>
<dbReference type="RefSeq" id="WP_167713155.1">
    <property type="nucleotide sequence ID" value="NZ_BAAADY010000034.1"/>
</dbReference>
<dbReference type="Proteomes" id="UP000531251">
    <property type="component" value="Unassembled WGS sequence"/>
</dbReference>
<reference evidence="2 3" key="1">
    <citation type="submission" date="2020-03" db="EMBL/GenBank/DDBJ databases">
        <title>Genomic Encyclopedia of Type Strains, Phase IV (KMG-IV): sequencing the most valuable type-strain genomes for metagenomic binning, comparative biology and taxonomic classification.</title>
        <authorList>
            <person name="Goeker M."/>
        </authorList>
    </citation>
    <scope>NUCLEOTIDE SEQUENCE [LARGE SCALE GENOMIC DNA]</scope>
    <source>
        <strain evidence="2 3">DSM 7225</strain>
    </source>
</reference>
<dbReference type="EMBL" id="JAATJB010000023">
    <property type="protein sequence ID" value="NJB99896.1"/>
    <property type="molecule type" value="Genomic_DNA"/>
</dbReference>
<dbReference type="AlphaFoldDB" id="A0A7X5Y2J6"/>
<proteinExistence type="predicted"/>
<accession>A0A7X5Y2J6</accession>
<evidence type="ECO:0000313" key="2">
    <source>
        <dbReference type="EMBL" id="NJB99896.1"/>
    </source>
</evidence>
<sequence length="113" mass="12399">MDDMLFQLEREGSTIRVLNFSDQPNCSVGVVVSNSPTMFGTGMALTPREALQLAEALIRGVVQPVPSRPGQAPDAAQCRERALSSQFNELVDQIVALEDENHRLRTAMMEPLS</sequence>
<comment type="caution">
    <text evidence="2">The sequence shown here is derived from an EMBL/GenBank/DDBJ whole genome shotgun (WGS) entry which is preliminary data.</text>
</comment>